<keyword evidence="3" id="KW-1185">Reference proteome</keyword>
<sequence length="84" mass="9414">FPRFVHGSCDPEADLASYQRKKEANPDYDYICPHCKNLTQAGRQLVLKRKDSTEDCGMDSSFSASQESLYMGDDSNDTESVTPD</sequence>
<organism evidence="2 3">
    <name type="scientific">Timema podura</name>
    <name type="common">Walking stick</name>
    <dbReference type="NCBI Taxonomy" id="61482"/>
    <lineage>
        <taxon>Eukaryota</taxon>
        <taxon>Metazoa</taxon>
        <taxon>Ecdysozoa</taxon>
        <taxon>Arthropoda</taxon>
        <taxon>Hexapoda</taxon>
        <taxon>Insecta</taxon>
        <taxon>Pterygota</taxon>
        <taxon>Neoptera</taxon>
        <taxon>Polyneoptera</taxon>
        <taxon>Phasmatodea</taxon>
        <taxon>Timematodea</taxon>
        <taxon>Timematoidea</taxon>
        <taxon>Timematidae</taxon>
        <taxon>Timema</taxon>
    </lineage>
</organism>
<comment type="caution">
    <text evidence="2">The sequence shown here is derived from an EMBL/GenBank/DDBJ whole genome shotgun (WGS) entry which is preliminary data.</text>
</comment>
<proteinExistence type="predicted"/>
<feature type="non-terminal residue" evidence="2">
    <location>
        <position position="1"/>
    </location>
</feature>
<name>A0ABN7PQL8_TIMPD</name>
<feature type="region of interest" description="Disordered" evidence="1">
    <location>
        <begin position="54"/>
        <end position="84"/>
    </location>
</feature>
<evidence type="ECO:0000313" key="3">
    <source>
        <dbReference type="Proteomes" id="UP001153148"/>
    </source>
</evidence>
<protein>
    <submittedName>
        <fullName evidence="2">Uncharacterized protein</fullName>
    </submittedName>
</protein>
<feature type="non-terminal residue" evidence="2">
    <location>
        <position position="84"/>
    </location>
</feature>
<dbReference type="Proteomes" id="UP001153148">
    <property type="component" value="Unassembled WGS sequence"/>
</dbReference>
<reference evidence="2" key="1">
    <citation type="submission" date="2021-03" db="EMBL/GenBank/DDBJ databases">
        <authorList>
            <person name="Tran Van P."/>
        </authorList>
    </citation>
    <scope>NUCLEOTIDE SEQUENCE</scope>
</reference>
<accession>A0ABN7PQL8</accession>
<evidence type="ECO:0000313" key="2">
    <source>
        <dbReference type="EMBL" id="CAG2067846.1"/>
    </source>
</evidence>
<evidence type="ECO:0000256" key="1">
    <source>
        <dbReference type="SAM" id="MobiDB-lite"/>
    </source>
</evidence>
<gene>
    <name evidence="2" type="ORF">TPAB3V08_LOCUS14789</name>
</gene>
<dbReference type="EMBL" id="CAJPIN010076586">
    <property type="protein sequence ID" value="CAG2067846.1"/>
    <property type="molecule type" value="Genomic_DNA"/>
</dbReference>